<comment type="caution">
    <text evidence="1">The sequence shown here is derived from an EMBL/GenBank/DDBJ whole genome shotgun (WGS) entry which is preliminary data.</text>
</comment>
<name>A0A073JQZ8_LIMRT</name>
<dbReference type="PATRIC" id="fig|1598.90.peg.546"/>
<dbReference type="Proteomes" id="UP000297521">
    <property type="component" value="Unassembled WGS sequence"/>
</dbReference>
<reference evidence="2" key="2">
    <citation type="journal article" date="2019" name="Cell Metab.">
        <title>Nutrient sensing in CD11c cells alters the gut microbiome to regulate food intake and body mass.</title>
        <authorList>
            <person name="Chagwedera N.D."/>
            <person name="Ang Q.Y."/>
            <person name="Bisanz J.E."/>
            <person name="Leong Y.A."/>
            <person name="Ganeshan K."/>
            <person name="Cai J."/>
            <person name="Patterson A.D."/>
            <person name="Turnbaugh P.J."/>
            <person name="Chawla A."/>
        </authorList>
    </citation>
    <scope>NUCLEOTIDE SEQUENCE</scope>
    <source>
        <strain evidence="2">I8-5</strain>
    </source>
</reference>
<dbReference type="EMBL" id="SRKR01000014">
    <property type="protein sequence ID" value="TGB10342.1"/>
    <property type="molecule type" value="Genomic_DNA"/>
</dbReference>
<dbReference type="EMBL" id="JOSX01000010">
    <property type="protein sequence ID" value="KEK16134.1"/>
    <property type="molecule type" value="Genomic_DNA"/>
</dbReference>
<gene>
    <name evidence="2" type="ORF">E5F87_07720</name>
    <name evidence="1" type="ORF">LR3_08735</name>
</gene>
<protein>
    <submittedName>
        <fullName evidence="1">Uncharacterized protein</fullName>
    </submittedName>
</protein>
<proteinExistence type="predicted"/>
<organism evidence="1 3">
    <name type="scientific">Limosilactobacillus reuteri</name>
    <name type="common">Lactobacillus reuteri</name>
    <dbReference type="NCBI Taxonomy" id="1598"/>
    <lineage>
        <taxon>Bacteria</taxon>
        <taxon>Bacillati</taxon>
        <taxon>Bacillota</taxon>
        <taxon>Bacilli</taxon>
        <taxon>Lactobacillales</taxon>
        <taxon>Lactobacillaceae</taxon>
        <taxon>Limosilactobacillus</taxon>
    </lineage>
</organism>
<dbReference type="Proteomes" id="UP000027731">
    <property type="component" value="Unassembled WGS sequence"/>
</dbReference>
<dbReference type="AlphaFoldDB" id="A0A073JQZ8"/>
<evidence type="ECO:0000313" key="1">
    <source>
        <dbReference type="EMBL" id="KEK16134.1"/>
    </source>
</evidence>
<reference evidence="1 3" key="1">
    <citation type="submission" date="2014-06" db="EMBL/GenBank/DDBJ databases">
        <title>Genetic determinant of reutericyclin biosynthesis of Lactobacillus reuteri.</title>
        <authorList>
            <person name="Lin X."/>
            <person name="Duar R."/>
            <person name="Walter J."/>
            <person name="Gaenzle M."/>
        </authorList>
    </citation>
    <scope>NUCLEOTIDE SEQUENCE [LARGE SCALE GENOMIC DNA]</scope>
    <source>
        <strain evidence="1 3">LTH2584</strain>
    </source>
</reference>
<sequence length="175" mass="20118">MKKYFGIIIAFLVAIGIVIIPNDVHAMSNKDLAGKIYLRSSPKSENRRIVILFNGKGTGYRQFVAEVDGNNNIDESKLTSNEKKDYNNMLSSKNGYNKKQSDDSDFYPVKEGWMKIKHTKSGDKIKLDGQNGPKWCKINGDDPNNFTVDYVIDKDRNIVETYTYQLSPQQYKFQW</sequence>
<evidence type="ECO:0000313" key="3">
    <source>
        <dbReference type="Proteomes" id="UP000027731"/>
    </source>
</evidence>
<accession>A0A073JQZ8</accession>
<reference evidence="2" key="3">
    <citation type="submission" date="2019-04" db="EMBL/GenBank/DDBJ databases">
        <authorList>
            <person name="Bisanz J.E."/>
            <person name="Chagwedera N.D."/>
            <person name="Chawla A."/>
            <person name="Turnbaugh P.J."/>
        </authorList>
    </citation>
    <scope>NUCLEOTIDE SEQUENCE</scope>
    <source>
        <strain evidence="2">I8-5</strain>
    </source>
</reference>
<dbReference type="RefSeq" id="WP_035168430.1">
    <property type="nucleotide sequence ID" value="NZ_JAJGTL010000115.1"/>
</dbReference>
<evidence type="ECO:0000313" key="2">
    <source>
        <dbReference type="EMBL" id="TGB10342.1"/>
    </source>
</evidence>